<sequence length="390" mass="44545">MDFRVVTITYNVNMQRADEDDIKKLLSPALAVNPSVLVIGMQEVAHGETVVGGTTVTWQRQMFEWVKTKNGGLVLLTKTHQMTNQVTTFCRDQLRSTMGGLTGHKGSIGIKISFQNRTAIVFVDSHFVHDVFAYDRRIAQFHSNKVCCFPEDPEVKAVFWLGDLNFRVEKEAEEVMELIKSNAVLGLLNTDEQLKRAVQKGEAFVGFEEQALSFPPTYRLYVGTTEYDLRRTPSWCDRVLYKGDIISPVSYISNQEVLVSDHFPVQAVFDVKISHLSNLTWDCLFEHLPTWYTTVPLIGRFQLLNNYWTSCGSYLDWIGVYPATIDDCTSPFRWLWIVTCGEQVVHGQKYIVCEFVPLPEGNYRLGYFSHYSNCLIGLSKSFRVVEQPSK</sequence>
<dbReference type="OMA" id="MYIILQE"/>
<dbReference type="SUPFAM" id="SSF56219">
    <property type="entry name" value="DNase I-like"/>
    <property type="match status" value="1"/>
</dbReference>
<name>A0A158PDZ0_ANGCS</name>
<dbReference type="EMBL" id="UYYA01000183">
    <property type="protein sequence ID" value="VDM52881.1"/>
    <property type="molecule type" value="Genomic_DNA"/>
</dbReference>
<dbReference type="InterPro" id="IPR046985">
    <property type="entry name" value="IP5"/>
</dbReference>
<comment type="similarity">
    <text evidence="1">Belongs to the inositol 1,4,5-trisphosphate 5-phosphatase type II family.</text>
</comment>
<dbReference type="SMART" id="SM00128">
    <property type="entry name" value="IPPc"/>
    <property type="match status" value="1"/>
</dbReference>
<dbReference type="InterPro" id="IPR000300">
    <property type="entry name" value="IPPc"/>
</dbReference>
<dbReference type="Pfam" id="PF17751">
    <property type="entry name" value="SKICH"/>
    <property type="match status" value="1"/>
</dbReference>
<keyword evidence="4" id="KW-1185">Reference proteome</keyword>
<dbReference type="WBParaSite" id="ACOC_0000129501-mRNA-1">
    <property type="protein sequence ID" value="ACOC_0000129501-mRNA-1"/>
    <property type="gene ID" value="ACOC_0000129501"/>
</dbReference>
<dbReference type="Gene3D" id="3.60.10.10">
    <property type="entry name" value="Endonuclease/exonuclease/phosphatase"/>
    <property type="match status" value="1"/>
</dbReference>
<dbReference type="GO" id="GO:0004439">
    <property type="term" value="F:phosphatidylinositol-4,5-bisphosphate 5-phosphatase activity"/>
    <property type="evidence" value="ECO:0007669"/>
    <property type="project" value="TreeGrafter"/>
</dbReference>
<dbReference type="AlphaFoldDB" id="A0A158PDZ0"/>
<evidence type="ECO:0000313" key="4">
    <source>
        <dbReference type="Proteomes" id="UP000267027"/>
    </source>
</evidence>
<dbReference type="InterPro" id="IPR036691">
    <property type="entry name" value="Endo/exonu/phosph_ase_sf"/>
</dbReference>
<dbReference type="OrthoDB" id="62798at2759"/>
<accession>A0A158PDZ0</accession>
<reference evidence="3 4" key="2">
    <citation type="submission" date="2018-11" db="EMBL/GenBank/DDBJ databases">
        <authorList>
            <consortium name="Pathogen Informatics"/>
        </authorList>
    </citation>
    <scope>NUCLEOTIDE SEQUENCE [LARGE SCALE GENOMIC DNA]</scope>
    <source>
        <strain evidence="3 4">Costa Rica</strain>
    </source>
</reference>
<evidence type="ECO:0000256" key="1">
    <source>
        <dbReference type="ARBA" id="ARBA00005910"/>
    </source>
</evidence>
<proteinExistence type="inferred from homology"/>
<organism evidence="5">
    <name type="scientific">Angiostrongylus costaricensis</name>
    <name type="common">Nematode worm</name>
    <dbReference type="NCBI Taxonomy" id="334426"/>
    <lineage>
        <taxon>Eukaryota</taxon>
        <taxon>Metazoa</taxon>
        <taxon>Ecdysozoa</taxon>
        <taxon>Nematoda</taxon>
        <taxon>Chromadorea</taxon>
        <taxon>Rhabditida</taxon>
        <taxon>Rhabditina</taxon>
        <taxon>Rhabditomorpha</taxon>
        <taxon>Strongyloidea</taxon>
        <taxon>Metastrongylidae</taxon>
        <taxon>Angiostrongylus</taxon>
    </lineage>
</organism>
<evidence type="ECO:0000259" key="2">
    <source>
        <dbReference type="SMART" id="SM00128"/>
    </source>
</evidence>
<dbReference type="InterPro" id="IPR041611">
    <property type="entry name" value="SKICH"/>
</dbReference>
<dbReference type="Pfam" id="PF22669">
    <property type="entry name" value="Exo_endo_phos2"/>
    <property type="match status" value="1"/>
</dbReference>
<dbReference type="STRING" id="334426.A0A158PDZ0"/>
<dbReference type="PANTHER" id="PTHR11200">
    <property type="entry name" value="INOSITOL 5-PHOSPHATASE"/>
    <property type="match status" value="1"/>
</dbReference>
<evidence type="ECO:0000313" key="5">
    <source>
        <dbReference type="WBParaSite" id="ACOC_0000129501-mRNA-1"/>
    </source>
</evidence>
<reference evidence="5" key="1">
    <citation type="submission" date="2016-04" db="UniProtKB">
        <authorList>
            <consortium name="WormBaseParasite"/>
        </authorList>
    </citation>
    <scope>IDENTIFICATION</scope>
</reference>
<feature type="domain" description="Inositol polyphosphate-related phosphatase" evidence="2">
    <location>
        <begin position="1"/>
        <end position="277"/>
    </location>
</feature>
<dbReference type="PANTHER" id="PTHR11200:SF295">
    <property type="entry name" value="INOSITOL POLYPHOSPHATE 5-PHOSPHATASE"/>
    <property type="match status" value="1"/>
</dbReference>
<protein>
    <submittedName>
        <fullName evidence="5">IPPc domain-containing protein</fullName>
    </submittedName>
</protein>
<gene>
    <name evidence="3" type="ORF">ACOC_LOCUS1296</name>
</gene>
<dbReference type="Gene3D" id="2.60.40.2840">
    <property type="match status" value="1"/>
</dbReference>
<evidence type="ECO:0000313" key="3">
    <source>
        <dbReference type="EMBL" id="VDM52881.1"/>
    </source>
</evidence>
<dbReference type="GO" id="GO:0098793">
    <property type="term" value="C:presynapse"/>
    <property type="evidence" value="ECO:0007669"/>
    <property type="project" value="GOC"/>
</dbReference>
<dbReference type="GO" id="GO:0048488">
    <property type="term" value="P:synaptic vesicle endocytosis"/>
    <property type="evidence" value="ECO:0007669"/>
    <property type="project" value="TreeGrafter"/>
</dbReference>
<dbReference type="GO" id="GO:0046856">
    <property type="term" value="P:phosphatidylinositol dephosphorylation"/>
    <property type="evidence" value="ECO:0007669"/>
    <property type="project" value="InterPro"/>
</dbReference>
<dbReference type="Proteomes" id="UP000267027">
    <property type="component" value="Unassembled WGS sequence"/>
</dbReference>